<dbReference type="InParanoid" id="A0A0D2X490"/>
<evidence type="ECO:0000256" key="5">
    <source>
        <dbReference type="ARBA" id="ARBA00022737"/>
    </source>
</evidence>
<accession>A0A0D2X490</accession>
<sequence>MAEKSPPPRTLLGPAAVTASSTVTTDVPVVAQPAQRQSLGSSVQHFVASGIASGLARFTTHPFDTIRTRLQVHNHGTSHAMGHGGDRPLGVQAQWSAKHTGEPSRPPAHLTSALRQTWACGRSIVAQEGVRGLYSGVGIAMGIGAPALATYLFTYDEAKKYISSQLNAGRGHLASGHEGLATHLLAGVTAEVVSGLFWTPMEVIKQRLQAAGGELQRYKSSTHAFKTIVAQEGIRGMYRGYFTTLTVFIPHSAIFFVTFEQLKLLALRIRGHRPLSDSEDLPPLSFSTTLGISTTAASIAALMTNPLDVIKTRWQVQVGTTALANGVVAQTPWLGLSYASPLDAALRIVREEGWRALTQGMAARALWLAPATAVSISCYEAMKHAYFSED</sequence>
<protein>
    <recommendedName>
        <fullName evidence="13">Mitochondrial carrier</fullName>
    </recommendedName>
</protein>
<feature type="transmembrane region" description="Helical" evidence="10">
    <location>
        <begin position="180"/>
        <end position="199"/>
    </location>
</feature>
<proteinExistence type="inferred from homology"/>
<dbReference type="Gene3D" id="1.50.40.10">
    <property type="entry name" value="Mitochondrial carrier domain"/>
    <property type="match status" value="1"/>
</dbReference>
<evidence type="ECO:0000313" key="12">
    <source>
        <dbReference type="Proteomes" id="UP000008743"/>
    </source>
</evidence>
<evidence type="ECO:0000256" key="6">
    <source>
        <dbReference type="ARBA" id="ARBA00022989"/>
    </source>
</evidence>
<dbReference type="InterPro" id="IPR018108">
    <property type="entry name" value="MCP_transmembrane"/>
</dbReference>
<keyword evidence="7 8" id="KW-0472">Membrane</keyword>
<evidence type="ECO:0000256" key="4">
    <source>
        <dbReference type="ARBA" id="ARBA00022692"/>
    </source>
</evidence>
<dbReference type="OMA" id="CKDMCAT"/>
<dbReference type="Pfam" id="PF00153">
    <property type="entry name" value="Mito_carr"/>
    <property type="match status" value="3"/>
</dbReference>
<feature type="repeat" description="Solcar" evidence="8">
    <location>
        <begin position="178"/>
        <end position="265"/>
    </location>
</feature>
<keyword evidence="4 8" id="KW-0812">Transmembrane</keyword>
<dbReference type="PANTHER" id="PTHR45667">
    <property type="entry name" value="S-ADENOSYLMETHIONINE MITOCHONDRIAL CARRIER PROTEIN"/>
    <property type="match status" value="1"/>
</dbReference>
<dbReference type="InterPro" id="IPR002067">
    <property type="entry name" value="MCP"/>
</dbReference>
<dbReference type="EMBL" id="KE346369">
    <property type="protein sequence ID" value="KJE95644.1"/>
    <property type="molecule type" value="Genomic_DNA"/>
</dbReference>
<evidence type="ECO:0000256" key="1">
    <source>
        <dbReference type="ARBA" id="ARBA00004141"/>
    </source>
</evidence>
<evidence type="ECO:0000313" key="11">
    <source>
        <dbReference type="EMBL" id="KJE95644.1"/>
    </source>
</evidence>
<evidence type="ECO:0000256" key="9">
    <source>
        <dbReference type="RuleBase" id="RU000488"/>
    </source>
</evidence>
<evidence type="ECO:0000256" key="2">
    <source>
        <dbReference type="ARBA" id="ARBA00006375"/>
    </source>
</evidence>
<feature type="transmembrane region" description="Helical" evidence="10">
    <location>
        <begin position="132"/>
        <end position="153"/>
    </location>
</feature>
<comment type="subcellular location">
    <subcellularLocation>
        <location evidence="1">Membrane</location>
        <topology evidence="1">Multi-pass membrane protein</topology>
    </subcellularLocation>
</comment>
<feature type="transmembrane region" description="Helical" evidence="10">
    <location>
        <begin position="241"/>
        <end position="259"/>
    </location>
</feature>
<reference evidence="12" key="1">
    <citation type="submission" date="2011-02" db="EMBL/GenBank/DDBJ databases">
        <title>The Genome Sequence of Capsaspora owczarzaki ATCC 30864.</title>
        <authorList>
            <person name="Russ C."/>
            <person name="Cuomo C."/>
            <person name="Burger G."/>
            <person name="Gray M.W."/>
            <person name="Holland P.W.H."/>
            <person name="King N."/>
            <person name="Lang F.B.F."/>
            <person name="Roger A.J."/>
            <person name="Ruiz-Trillo I."/>
            <person name="Young S.K."/>
            <person name="Zeng Q."/>
            <person name="Gargeya S."/>
            <person name="Alvarado L."/>
            <person name="Berlin A."/>
            <person name="Chapman S.B."/>
            <person name="Chen Z."/>
            <person name="Freedman E."/>
            <person name="Gellesch M."/>
            <person name="Goldberg J."/>
            <person name="Griggs A."/>
            <person name="Gujja S."/>
            <person name="Heilman E."/>
            <person name="Heiman D."/>
            <person name="Howarth C."/>
            <person name="Mehta T."/>
            <person name="Neiman D."/>
            <person name="Pearson M."/>
            <person name="Roberts A."/>
            <person name="Saif S."/>
            <person name="Shea T."/>
            <person name="Shenoy N."/>
            <person name="Sisk P."/>
            <person name="Stolte C."/>
            <person name="Sykes S."/>
            <person name="White J."/>
            <person name="Yandava C."/>
            <person name="Haas B."/>
            <person name="Nusbaum C."/>
            <person name="Birren B."/>
        </authorList>
    </citation>
    <scope>NUCLEOTIDE SEQUENCE</scope>
    <source>
        <strain evidence="12">ATCC 30864</strain>
    </source>
</reference>
<name>A0A0D2X490_CAPO3</name>
<feature type="repeat" description="Solcar" evidence="8">
    <location>
        <begin position="40"/>
        <end position="161"/>
    </location>
</feature>
<comment type="similarity">
    <text evidence="2 9">Belongs to the mitochondrial carrier (TC 2.A.29) family.</text>
</comment>
<evidence type="ECO:0000256" key="7">
    <source>
        <dbReference type="ARBA" id="ARBA00023136"/>
    </source>
</evidence>
<dbReference type="STRING" id="595528.A0A0D2X490"/>
<evidence type="ECO:0008006" key="13">
    <source>
        <dbReference type="Google" id="ProtNLM"/>
    </source>
</evidence>
<dbReference type="PhylomeDB" id="A0A0D2X490"/>
<keyword evidence="3 9" id="KW-0813">Transport</keyword>
<dbReference type="Proteomes" id="UP000008743">
    <property type="component" value="Unassembled WGS sequence"/>
</dbReference>
<dbReference type="PRINTS" id="PR00926">
    <property type="entry name" value="MITOCARRIER"/>
</dbReference>
<feature type="repeat" description="Solcar" evidence="8">
    <location>
        <begin position="284"/>
        <end position="385"/>
    </location>
</feature>
<evidence type="ECO:0000256" key="10">
    <source>
        <dbReference type="SAM" id="Phobius"/>
    </source>
</evidence>
<gene>
    <name evidence="11" type="ORF">CAOG_009942</name>
</gene>
<dbReference type="AlphaFoldDB" id="A0A0D2X490"/>
<dbReference type="InterPro" id="IPR023395">
    <property type="entry name" value="MCP_dom_sf"/>
</dbReference>
<dbReference type="OrthoDB" id="250329at2759"/>
<evidence type="ECO:0000256" key="8">
    <source>
        <dbReference type="PROSITE-ProRule" id="PRU00282"/>
    </source>
</evidence>
<keyword evidence="6 10" id="KW-1133">Transmembrane helix</keyword>
<dbReference type="PROSITE" id="PS50920">
    <property type="entry name" value="SOLCAR"/>
    <property type="match status" value="3"/>
</dbReference>
<evidence type="ECO:0000256" key="3">
    <source>
        <dbReference type="ARBA" id="ARBA00022448"/>
    </source>
</evidence>
<dbReference type="GO" id="GO:0055085">
    <property type="term" value="P:transmembrane transport"/>
    <property type="evidence" value="ECO:0007669"/>
    <property type="project" value="InterPro"/>
</dbReference>
<dbReference type="eggNOG" id="KOG0760">
    <property type="taxonomic scope" value="Eukaryota"/>
</dbReference>
<organism evidence="11 12">
    <name type="scientific">Capsaspora owczarzaki (strain ATCC 30864)</name>
    <dbReference type="NCBI Taxonomy" id="595528"/>
    <lineage>
        <taxon>Eukaryota</taxon>
        <taxon>Filasterea</taxon>
        <taxon>Capsaspora</taxon>
    </lineage>
</organism>
<dbReference type="GO" id="GO:0016020">
    <property type="term" value="C:membrane"/>
    <property type="evidence" value="ECO:0007669"/>
    <property type="project" value="UniProtKB-SubCell"/>
</dbReference>
<keyword evidence="12" id="KW-1185">Reference proteome</keyword>
<dbReference type="SUPFAM" id="SSF103506">
    <property type="entry name" value="Mitochondrial carrier"/>
    <property type="match status" value="1"/>
</dbReference>
<keyword evidence="5" id="KW-0677">Repeat</keyword>